<dbReference type="GO" id="GO:0003676">
    <property type="term" value="F:nucleic acid binding"/>
    <property type="evidence" value="ECO:0007669"/>
    <property type="project" value="InterPro"/>
</dbReference>
<evidence type="ECO:0000313" key="2">
    <source>
        <dbReference type="EMBL" id="SPD16641.1"/>
    </source>
</evidence>
<dbReference type="GO" id="GO:0015074">
    <property type="term" value="P:DNA integration"/>
    <property type="evidence" value="ECO:0007669"/>
    <property type="project" value="InterPro"/>
</dbReference>
<reference evidence="2" key="1">
    <citation type="submission" date="2018-02" db="EMBL/GenBank/DDBJ databases">
        <authorList>
            <person name="Cohen D.B."/>
            <person name="Kent A.D."/>
        </authorList>
    </citation>
    <scope>NUCLEOTIDE SEQUENCE</scope>
</reference>
<protein>
    <recommendedName>
        <fullName evidence="1">Integrase catalytic domain-containing protein</fullName>
    </recommendedName>
</protein>
<dbReference type="SUPFAM" id="SSF53098">
    <property type="entry name" value="Ribonuclease H-like"/>
    <property type="match status" value="1"/>
</dbReference>
<dbReference type="PANTHER" id="PTHR45835">
    <property type="entry name" value="YALI0A06105P"/>
    <property type="match status" value="1"/>
</dbReference>
<dbReference type="InterPro" id="IPR001584">
    <property type="entry name" value="Integrase_cat-core"/>
</dbReference>
<dbReference type="PANTHER" id="PTHR45835:SF99">
    <property type="entry name" value="CHROMO DOMAIN-CONTAINING PROTEIN-RELATED"/>
    <property type="match status" value="1"/>
</dbReference>
<dbReference type="InterPro" id="IPR041588">
    <property type="entry name" value="Integrase_H2C2"/>
</dbReference>
<dbReference type="AlphaFoldDB" id="A0A2N9HY92"/>
<dbReference type="Gene3D" id="3.30.420.10">
    <property type="entry name" value="Ribonuclease H-like superfamily/Ribonuclease H"/>
    <property type="match status" value="2"/>
</dbReference>
<dbReference type="Pfam" id="PF24626">
    <property type="entry name" value="SH3_Tf2-1"/>
    <property type="match status" value="1"/>
</dbReference>
<sequence>MDEVRSGKKPMFNISDDGILKFGNRLCVPNDPSIKKDILEEAHRSSYTIHPGSTKMYRDLRETFWWNNMKREIAQFVEQCLTCQQVKVEHQRPSGLLQSLSIPEWKWEHISMDFVSGLPRSPKGHDAIWVIVDRLTKSAHFIPIRMNYSLDQLAQLYIEEIVRLHGIPVSIVSDRDPRFTSRFWKSLHKALGSWANHLCLVEFAYNNSFQSSIGMAPYEALYGRKCRSPICWDEVGSRQKSYADKRRKDLEFEVGDMVFLRVAPMKRVMRFGKKGKLSPRFVGPFEILERIGPVAYRLALPPALSGIHNVFHVSMLRKYIPEPSHVLSYDQLQIKDDLSYEEVPIEILDRKEHMLRTKSIPLVKVLWKNHALKEASWEREDIMQSRYPDLFHNQAGCRLPVGLTKLLVESQLTCGPNEAPGRNKVVWSFTCGPNEALGRNQVVRSFTCGPNEALVEAKL</sequence>
<dbReference type="InterPro" id="IPR036397">
    <property type="entry name" value="RNaseH_sf"/>
</dbReference>
<dbReference type="InterPro" id="IPR056924">
    <property type="entry name" value="SH3_Tf2-1"/>
</dbReference>
<name>A0A2N9HY92_FAGSY</name>
<dbReference type="EMBL" id="OIVN01004320">
    <property type="protein sequence ID" value="SPD16641.1"/>
    <property type="molecule type" value="Genomic_DNA"/>
</dbReference>
<dbReference type="Gene3D" id="1.10.340.70">
    <property type="match status" value="1"/>
</dbReference>
<accession>A0A2N9HY92</accession>
<dbReference type="InterPro" id="IPR012337">
    <property type="entry name" value="RNaseH-like_sf"/>
</dbReference>
<dbReference type="PROSITE" id="PS50994">
    <property type="entry name" value="INTEGRASE"/>
    <property type="match status" value="1"/>
</dbReference>
<gene>
    <name evidence="2" type="ORF">FSB_LOCUS44523</name>
</gene>
<feature type="domain" description="Integrase catalytic" evidence="1">
    <location>
        <begin position="99"/>
        <end position="192"/>
    </location>
</feature>
<organism evidence="2">
    <name type="scientific">Fagus sylvatica</name>
    <name type="common">Beechnut</name>
    <dbReference type="NCBI Taxonomy" id="28930"/>
    <lineage>
        <taxon>Eukaryota</taxon>
        <taxon>Viridiplantae</taxon>
        <taxon>Streptophyta</taxon>
        <taxon>Embryophyta</taxon>
        <taxon>Tracheophyta</taxon>
        <taxon>Spermatophyta</taxon>
        <taxon>Magnoliopsida</taxon>
        <taxon>eudicotyledons</taxon>
        <taxon>Gunneridae</taxon>
        <taxon>Pentapetalae</taxon>
        <taxon>rosids</taxon>
        <taxon>fabids</taxon>
        <taxon>Fagales</taxon>
        <taxon>Fagaceae</taxon>
        <taxon>Fagus</taxon>
    </lineage>
</organism>
<evidence type="ECO:0000259" key="1">
    <source>
        <dbReference type="PROSITE" id="PS50994"/>
    </source>
</evidence>
<dbReference type="Pfam" id="PF17921">
    <property type="entry name" value="Integrase_H2C2"/>
    <property type="match status" value="1"/>
</dbReference>
<proteinExistence type="predicted"/>